<keyword evidence="1" id="KW-0812">Transmembrane</keyword>
<reference evidence="2 3" key="1">
    <citation type="submission" date="2019-02" db="EMBL/GenBank/DDBJ databases">
        <title>Deep-cultivation of Planctomycetes and their phenomic and genomic characterization uncovers novel biology.</title>
        <authorList>
            <person name="Wiegand S."/>
            <person name="Jogler M."/>
            <person name="Boedeker C."/>
            <person name="Pinto D."/>
            <person name="Vollmers J."/>
            <person name="Rivas-Marin E."/>
            <person name="Kohn T."/>
            <person name="Peeters S.H."/>
            <person name="Heuer A."/>
            <person name="Rast P."/>
            <person name="Oberbeckmann S."/>
            <person name="Bunk B."/>
            <person name="Jeske O."/>
            <person name="Meyerdierks A."/>
            <person name="Storesund J.E."/>
            <person name="Kallscheuer N."/>
            <person name="Luecker S."/>
            <person name="Lage O.M."/>
            <person name="Pohl T."/>
            <person name="Merkel B.J."/>
            <person name="Hornburger P."/>
            <person name="Mueller R.-W."/>
            <person name="Bruemmer F."/>
            <person name="Labrenz M."/>
            <person name="Spormann A.M."/>
            <person name="Op den Camp H."/>
            <person name="Overmann J."/>
            <person name="Amann R."/>
            <person name="Jetten M.S.M."/>
            <person name="Mascher T."/>
            <person name="Medema M.H."/>
            <person name="Devos D.P."/>
            <person name="Kaster A.-K."/>
            <person name="Ovreas L."/>
            <person name="Rohde M."/>
            <person name="Galperin M.Y."/>
            <person name="Jogler C."/>
        </authorList>
    </citation>
    <scope>NUCLEOTIDE SEQUENCE [LARGE SCALE GENOMIC DNA]</scope>
    <source>
        <strain evidence="2 3">Poly30</strain>
    </source>
</reference>
<dbReference type="Proteomes" id="UP000320390">
    <property type="component" value="Chromosome"/>
</dbReference>
<feature type="transmembrane region" description="Helical" evidence="1">
    <location>
        <begin position="12"/>
        <end position="32"/>
    </location>
</feature>
<evidence type="ECO:0000313" key="3">
    <source>
        <dbReference type="Proteomes" id="UP000320390"/>
    </source>
</evidence>
<sequence length="72" mass="8043">MADFFLEALFYAGGWLILFTGSTLVWAASGFRHRPSVGDLRDLPISDLIRTKSLLSGLLFWSLIGVAVWAWL</sequence>
<name>A0A518EPR9_9BACT</name>
<dbReference type="EMBL" id="CP036434">
    <property type="protein sequence ID" value="QDV06085.1"/>
    <property type="molecule type" value="Genomic_DNA"/>
</dbReference>
<proteinExistence type="predicted"/>
<accession>A0A518EPR9</accession>
<keyword evidence="3" id="KW-1185">Reference proteome</keyword>
<dbReference type="AlphaFoldDB" id="A0A518EPR9"/>
<protein>
    <submittedName>
        <fullName evidence="2">Uncharacterized protein</fullName>
    </submittedName>
</protein>
<evidence type="ECO:0000313" key="2">
    <source>
        <dbReference type="EMBL" id="QDV06085.1"/>
    </source>
</evidence>
<feature type="transmembrane region" description="Helical" evidence="1">
    <location>
        <begin position="53"/>
        <end position="71"/>
    </location>
</feature>
<dbReference type="RefSeq" id="WP_145195958.1">
    <property type="nucleotide sequence ID" value="NZ_CP036434.1"/>
</dbReference>
<keyword evidence="1" id="KW-0472">Membrane</keyword>
<evidence type="ECO:0000256" key="1">
    <source>
        <dbReference type="SAM" id="Phobius"/>
    </source>
</evidence>
<gene>
    <name evidence="2" type="ORF">Poly30_15890</name>
</gene>
<keyword evidence="1" id="KW-1133">Transmembrane helix</keyword>
<organism evidence="2 3">
    <name type="scientific">Saltatorellus ferox</name>
    <dbReference type="NCBI Taxonomy" id="2528018"/>
    <lineage>
        <taxon>Bacteria</taxon>
        <taxon>Pseudomonadati</taxon>
        <taxon>Planctomycetota</taxon>
        <taxon>Planctomycetia</taxon>
        <taxon>Planctomycetia incertae sedis</taxon>
        <taxon>Saltatorellus</taxon>
    </lineage>
</organism>